<evidence type="ECO:0000256" key="11">
    <source>
        <dbReference type="ARBA" id="ARBA00023136"/>
    </source>
</evidence>
<keyword evidence="6" id="KW-0479">Metal-binding</keyword>
<keyword evidence="3" id="KW-0813">Transport</keyword>
<evidence type="ECO:0000256" key="10">
    <source>
        <dbReference type="ARBA" id="ARBA00023053"/>
    </source>
</evidence>
<evidence type="ECO:0000256" key="14">
    <source>
        <dbReference type="PIRSR" id="PIRSR600175-2"/>
    </source>
</evidence>
<keyword evidence="4" id="KW-1003">Cell membrane</keyword>
<name>A0A9J6FPA4_HAELO</name>
<dbReference type="Proteomes" id="UP000821853">
    <property type="component" value="Chromosome 2"/>
</dbReference>
<keyword evidence="5 15" id="KW-0812">Transmembrane</keyword>
<dbReference type="OrthoDB" id="6501538at2759"/>
<evidence type="ECO:0000313" key="17">
    <source>
        <dbReference type="Proteomes" id="UP000821853"/>
    </source>
</evidence>
<evidence type="ECO:0000256" key="13">
    <source>
        <dbReference type="ARBA" id="ARBA00023180"/>
    </source>
</evidence>
<sequence length="200" mass="22424">MKRAVRPRYDNLTQQLLTFAVVVAGKNAIFKFPRLLLLYVPFLFAYVTFTVSAVIPIMHLESTLSQFSGSGNIGIFDTVPAMRGLGYTMSFYFTLGLIVFSTECSYSTVFLANWFRSPLAWADCSQPWSGDACYVPKKNVVLCSSIYEQMMERYRNSRVMEGVPVTDGKSTVFVPEHVYNNLSGVDCINGSESATKAFFK</sequence>
<dbReference type="OMA" id="IVFSTEC"/>
<reference evidence="16 17" key="1">
    <citation type="journal article" date="2020" name="Cell">
        <title>Large-Scale Comparative Analyses of Tick Genomes Elucidate Their Genetic Diversity and Vector Capacities.</title>
        <authorList>
            <consortium name="Tick Genome and Microbiome Consortium (TIGMIC)"/>
            <person name="Jia N."/>
            <person name="Wang J."/>
            <person name="Shi W."/>
            <person name="Du L."/>
            <person name="Sun Y."/>
            <person name="Zhan W."/>
            <person name="Jiang J.F."/>
            <person name="Wang Q."/>
            <person name="Zhang B."/>
            <person name="Ji P."/>
            <person name="Bell-Sakyi L."/>
            <person name="Cui X.M."/>
            <person name="Yuan T.T."/>
            <person name="Jiang B.G."/>
            <person name="Yang W.F."/>
            <person name="Lam T.T."/>
            <person name="Chang Q.C."/>
            <person name="Ding S.J."/>
            <person name="Wang X.J."/>
            <person name="Zhu J.G."/>
            <person name="Ruan X.D."/>
            <person name="Zhao L."/>
            <person name="Wei J.T."/>
            <person name="Ye R.Z."/>
            <person name="Que T.C."/>
            <person name="Du C.H."/>
            <person name="Zhou Y.H."/>
            <person name="Cheng J.X."/>
            <person name="Dai P.F."/>
            <person name="Guo W.B."/>
            <person name="Han X.H."/>
            <person name="Huang E.J."/>
            <person name="Li L.F."/>
            <person name="Wei W."/>
            <person name="Gao Y.C."/>
            <person name="Liu J.Z."/>
            <person name="Shao H.Z."/>
            <person name="Wang X."/>
            <person name="Wang C.C."/>
            <person name="Yang T.C."/>
            <person name="Huo Q.B."/>
            <person name="Li W."/>
            <person name="Chen H.Y."/>
            <person name="Chen S.E."/>
            <person name="Zhou L.G."/>
            <person name="Ni X.B."/>
            <person name="Tian J.H."/>
            <person name="Sheng Y."/>
            <person name="Liu T."/>
            <person name="Pan Y.S."/>
            <person name="Xia L.Y."/>
            <person name="Li J."/>
            <person name="Zhao F."/>
            <person name="Cao W.C."/>
        </authorList>
    </citation>
    <scope>NUCLEOTIDE SEQUENCE [LARGE SCALE GENOMIC DNA]</scope>
    <source>
        <strain evidence="16">HaeL-2018</strain>
    </source>
</reference>
<evidence type="ECO:0000256" key="5">
    <source>
        <dbReference type="ARBA" id="ARBA00022692"/>
    </source>
</evidence>
<evidence type="ECO:0000256" key="6">
    <source>
        <dbReference type="ARBA" id="ARBA00022723"/>
    </source>
</evidence>
<proteinExistence type="inferred from homology"/>
<dbReference type="InterPro" id="IPR000175">
    <property type="entry name" value="Na/ntran_symport"/>
</dbReference>
<evidence type="ECO:0000256" key="8">
    <source>
        <dbReference type="ARBA" id="ARBA00022847"/>
    </source>
</evidence>
<organism evidence="16 17">
    <name type="scientific">Haemaphysalis longicornis</name>
    <name type="common">Bush tick</name>
    <dbReference type="NCBI Taxonomy" id="44386"/>
    <lineage>
        <taxon>Eukaryota</taxon>
        <taxon>Metazoa</taxon>
        <taxon>Ecdysozoa</taxon>
        <taxon>Arthropoda</taxon>
        <taxon>Chelicerata</taxon>
        <taxon>Arachnida</taxon>
        <taxon>Acari</taxon>
        <taxon>Parasitiformes</taxon>
        <taxon>Ixodida</taxon>
        <taxon>Ixodoidea</taxon>
        <taxon>Ixodidae</taxon>
        <taxon>Haemaphysalinae</taxon>
        <taxon>Haemaphysalis</taxon>
    </lineage>
</organism>
<evidence type="ECO:0000256" key="2">
    <source>
        <dbReference type="ARBA" id="ARBA00006459"/>
    </source>
</evidence>
<dbReference type="GO" id="GO:0046872">
    <property type="term" value="F:metal ion binding"/>
    <property type="evidence" value="ECO:0007669"/>
    <property type="project" value="UniProtKB-KW"/>
</dbReference>
<keyword evidence="11 15" id="KW-0472">Membrane</keyword>
<dbReference type="EMBL" id="JABSTR010000004">
    <property type="protein sequence ID" value="KAH9367998.1"/>
    <property type="molecule type" value="Genomic_DNA"/>
</dbReference>
<keyword evidence="7" id="KW-0532">Neurotransmitter transport</keyword>
<dbReference type="Pfam" id="PF00209">
    <property type="entry name" value="SNF"/>
    <property type="match status" value="1"/>
</dbReference>
<dbReference type="GO" id="GO:0042734">
    <property type="term" value="C:presynaptic membrane"/>
    <property type="evidence" value="ECO:0007669"/>
    <property type="project" value="TreeGrafter"/>
</dbReference>
<evidence type="ECO:0000256" key="9">
    <source>
        <dbReference type="ARBA" id="ARBA00022989"/>
    </source>
</evidence>
<keyword evidence="8" id="KW-0769">Symport</keyword>
<evidence type="ECO:0000256" key="1">
    <source>
        <dbReference type="ARBA" id="ARBA00004651"/>
    </source>
</evidence>
<keyword evidence="9 15" id="KW-1133">Transmembrane helix</keyword>
<keyword evidence="17" id="KW-1185">Reference proteome</keyword>
<evidence type="ECO:0000313" key="16">
    <source>
        <dbReference type="EMBL" id="KAH9367998.1"/>
    </source>
</evidence>
<keyword evidence="10" id="KW-0915">Sodium</keyword>
<evidence type="ECO:0000256" key="15">
    <source>
        <dbReference type="SAM" id="Phobius"/>
    </source>
</evidence>
<dbReference type="GO" id="GO:0015874">
    <property type="term" value="P:norepinephrine transport"/>
    <property type="evidence" value="ECO:0007669"/>
    <property type="project" value="TreeGrafter"/>
</dbReference>
<evidence type="ECO:0000256" key="4">
    <source>
        <dbReference type="ARBA" id="ARBA00022475"/>
    </source>
</evidence>
<evidence type="ECO:0000256" key="12">
    <source>
        <dbReference type="ARBA" id="ARBA00023157"/>
    </source>
</evidence>
<evidence type="ECO:0000256" key="3">
    <source>
        <dbReference type="ARBA" id="ARBA00022448"/>
    </source>
</evidence>
<dbReference type="InterPro" id="IPR037272">
    <property type="entry name" value="SNS_sf"/>
</dbReference>
<dbReference type="VEuPathDB" id="VectorBase:HLOH_047006"/>
<feature type="transmembrane region" description="Helical" evidence="15">
    <location>
        <begin position="36"/>
        <end position="58"/>
    </location>
</feature>
<comment type="subcellular location">
    <subcellularLocation>
        <location evidence="1">Cell membrane</location>
        <topology evidence="1">Multi-pass membrane protein</topology>
    </subcellularLocation>
</comment>
<feature type="disulfide bond" evidence="14">
    <location>
        <begin position="124"/>
        <end position="133"/>
    </location>
</feature>
<dbReference type="GO" id="GO:0006865">
    <property type="term" value="P:amino acid transport"/>
    <property type="evidence" value="ECO:0007669"/>
    <property type="project" value="TreeGrafter"/>
</dbReference>
<protein>
    <submittedName>
        <fullName evidence="16">Uncharacterized protein</fullName>
    </submittedName>
</protein>
<dbReference type="AlphaFoldDB" id="A0A9J6FPA4"/>
<dbReference type="PANTHER" id="PTHR11616">
    <property type="entry name" value="SODIUM/CHLORIDE DEPENDENT TRANSPORTER"/>
    <property type="match status" value="1"/>
</dbReference>
<dbReference type="GO" id="GO:0032809">
    <property type="term" value="C:neuronal cell body membrane"/>
    <property type="evidence" value="ECO:0007669"/>
    <property type="project" value="TreeGrafter"/>
</dbReference>
<dbReference type="GO" id="GO:0051583">
    <property type="term" value="P:dopamine uptake involved in synaptic transmission"/>
    <property type="evidence" value="ECO:0007669"/>
    <property type="project" value="TreeGrafter"/>
</dbReference>
<dbReference type="GO" id="GO:0030424">
    <property type="term" value="C:axon"/>
    <property type="evidence" value="ECO:0007669"/>
    <property type="project" value="TreeGrafter"/>
</dbReference>
<comment type="caution">
    <text evidence="16">The sequence shown here is derived from an EMBL/GenBank/DDBJ whole genome shotgun (WGS) entry which is preliminary data.</text>
</comment>
<keyword evidence="12 14" id="KW-1015">Disulfide bond</keyword>
<dbReference type="PANTHER" id="PTHR11616:SF320">
    <property type="entry name" value="SODIUM-DEPENDENT NORADRENALINE TRANSPORTER"/>
    <property type="match status" value="1"/>
</dbReference>
<dbReference type="GO" id="GO:0005330">
    <property type="term" value="F:dopamine:sodium symporter activity"/>
    <property type="evidence" value="ECO:0007669"/>
    <property type="project" value="TreeGrafter"/>
</dbReference>
<comment type="similarity">
    <text evidence="2">Belongs to the sodium:neurotransmitter symporter (SNF) (TC 2.A.22) family.</text>
</comment>
<dbReference type="SUPFAM" id="SSF161070">
    <property type="entry name" value="SNF-like"/>
    <property type="match status" value="1"/>
</dbReference>
<gene>
    <name evidence="16" type="ORF">HPB48_010103</name>
</gene>
<evidence type="ECO:0000256" key="7">
    <source>
        <dbReference type="ARBA" id="ARBA00022775"/>
    </source>
</evidence>
<keyword evidence="13" id="KW-0325">Glycoprotein</keyword>
<accession>A0A9J6FPA4</accession>